<evidence type="ECO:0000313" key="2">
    <source>
        <dbReference type="Proteomes" id="UP000563524"/>
    </source>
</evidence>
<protein>
    <submittedName>
        <fullName evidence="1">Uncharacterized protein</fullName>
    </submittedName>
</protein>
<dbReference type="EMBL" id="JACHOB010000010">
    <property type="protein sequence ID" value="MBB4660381.1"/>
    <property type="molecule type" value="Genomic_DNA"/>
</dbReference>
<proteinExistence type="predicted"/>
<dbReference type="Proteomes" id="UP000563524">
    <property type="component" value="Unassembled WGS sequence"/>
</dbReference>
<accession>A0A840I7X6</accession>
<evidence type="ECO:0000313" key="1">
    <source>
        <dbReference type="EMBL" id="MBB4660381.1"/>
    </source>
</evidence>
<keyword evidence="2" id="KW-1185">Reference proteome</keyword>
<reference evidence="1 2" key="1">
    <citation type="submission" date="2020-08" db="EMBL/GenBank/DDBJ databases">
        <title>Genomic Encyclopedia of Type Strains, Phase IV (KMG-IV): sequencing the most valuable type-strain genomes for metagenomic binning, comparative biology and taxonomic classification.</title>
        <authorList>
            <person name="Goeker M."/>
        </authorList>
    </citation>
    <scope>NUCLEOTIDE SEQUENCE [LARGE SCALE GENOMIC DNA]</scope>
    <source>
        <strain evidence="1 2">DSM 102850</strain>
    </source>
</reference>
<comment type="caution">
    <text evidence="1">The sequence shown here is derived from an EMBL/GenBank/DDBJ whole genome shotgun (WGS) entry which is preliminary data.</text>
</comment>
<dbReference type="AlphaFoldDB" id="A0A840I7X6"/>
<gene>
    <name evidence="1" type="ORF">GGQ59_002933</name>
</gene>
<name>A0A840I7X6_9PROT</name>
<organism evidence="1 2">
    <name type="scientific">Parvularcula dongshanensis</name>
    <dbReference type="NCBI Taxonomy" id="1173995"/>
    <lineage>
        <taxon>Bacteria</taxon>
        <taxon>Pseudomonadati</taxon>
        <taxon>Pseudomonadota</taxon>
        <taxon>Alphaproteobacteria</taxon>
        <taxon>Parvularculales</taxon>
        <taxon>Parvularculaceae</taxon>
        <taxon>Parvularcula</taxon>
    </lineage>
</organism>
<dbReference type="InterPro" id="IPR046038">
    <property type="entry name" value="DUF5996"/>
</dbReference>
<dbReference type="Pfam" id="PF19459">
    <property type="entry name" value="DUF5996"/>
    <property type="match status" value="1"/>
</dbReference>
<sequence>MVRIDAVFNEFRTGFLGKVSPVHLFWGSFNLAVTRFSGRATPSHPGGIPNLPDAVTKEAYSHEVSSAGFWPGNGGAGEAMFCSYAYPVTDGFSDRLVEPAAARGDQTLGELVLSYEAVRAADDPEAALMAFLQTTYETAAESSDWDRASLEYHLQHSWIPRPVR</sequence>